<evidence type="ECO:0000313" key="3">
    <source>
        <dbReference type="Proteomes" id="UP000218366"/>
    </source>
</evidence>
<protein>
    <submittedName>
        <fullName evidence="2">Phosphatase</fullName>
    </submittedName>
</protein>
<name>A0A2A4BAQ5_9SPHN</name>
<dbReference type="EMBL" id="NWMW01000001">
    <property type="protein sequence ID" value="PCD04714.1"/>
    <property type="molecule type" value="Genomic_DNA"/>
</dbReference>
<feature type="compositionally biased region" description="Polar residues" evidence="1">
    <location>
        <begin position="788"/>
        <end position="804"/>
    </location>
</feature>
<proteinExistence type="predicted"/>
<dbReference type="InterPro" id="IPR013783">
    <property type="entry name" value="Ig-like_fold"/>
</dbReference>
<keyword evidence="3" id="KW-1185">Reference proteome</keyword>
<dbReference type="InterPro" id="IPR008557">
    <property type="entry name" value="PhoX"/>
</dbReference>
<dbReference type="Gene3D" id="2.60.40.10">
    <property type="entry name" value="Immunoglobulins"/>
    <property type="match status" value="1"/>
</dbReference>
<gene>
    <name evidence="2" type="ORF">COC42_04970</name>
</gene>
<dbReference type="AlphaFoldDB" id="A0A2A4BAQ5"/>
<evidence type="ECO:0000256" key="1">
    <source>
        <dbReference type="SAM" id="MobiDB-lite"/>
    </source>
</evidence>
<comment type="caution">
    <text evidence="2">The sequence shown here is derived from an EMBL/GenBank/DDBJ whole genome shotgun (WGS) entry which is preliminary data.</text>
</comment>
<dbReference type="OrthoDB" id="9801383at2"/>
<evidence type="ECO:0000313" key="2">
    <source>
        <dbReference type="EMBL" id="PCD04714.1"/>
    </source>
</evidence>
<reference evidence="2 3" key="1">
    <citation type="submission" date="2017-09" db="EMBL/GenBank/DDBJ databases">
        <title>Sphingomonas spermidinifaciens 9NM-10, whole genome shotgun sequence.</title>
        <authorList>
            <person name="Feng G."/>
            <person name="Zhu H."/>
        </authorList>
    </citation>
    <scope>NUCLEOTIDE SEQUENCE [LARGE SCALE GENOMIC DNA]</scope>
    <source>
        <strain evidence="2 3">9NM-10</strain>
    </source>
</reference>
<organism evidence="2 3">
    <name type="scientific">Sphingomonas spermidinifaciens</name>
    <dbReference type="NCBI Taxonomy" id="1141889"/>
    <lineage>
        <taxon>Bacteria</taxon>
        <taxon>Pseudomonadati</taxon>
        <taxon>Pseudomonadota</taxon>
        <taxon>Alphaproteobacteria</taxon>
        <taxon>Sphingomonadales</taxon>
        <taxon>Sphingomonadaceae</taxon>
        <taxon>Sphingomonas</taxon>
    </lineage>
</organism>
<sequence length="821" mass="86537">MLELESGYTDGDIDTNPTYNLSLNELVEARYSRRDTLKSGVSAAAIAVFGGAVLAACDDNGSDGDGNSAPVVTAGSSGSSSSGRLVTLTSTVTDDGGIVTSAWTQVSGPTVSLTNANTPTATFTAPAVSAATPLVFRYVATDQSGLQASAETTVNVTPAALGFTAVAKNKNDVVTVPTGYSVSILTRLGDPIAQSTAAYKNDGTDTDFANRIGDHGDALYYYGLNADGARDDNSNIRGLLAQNHENLNVQYLHANGPTNVSAGPRPEAEAIKEIEAHGVSVVEVVQGSAGWAYVQNSTFNRRITPNTPVEIRGPARGNALLVTAYSTDATAGRGTINNCANGHTPWATLLTCEENWAGYFRRPRAADDARRTAKELTALIRYGVTSTNGNYAWASVTPANASSTIFRKWDAQATGSSASADYRNEPNQYGWVVEIDPYDKTKAPRKRTALGRMNHEGCWPGPFVAGRKPAFYMGDDAQNEYLYKFVSATPWVAADANAADRLAIGDKYLDTGTLYVARFNADGSGEWLPLVFGQGNVTSTNATYAFADQADVVTHARIAADVQGATRMDRPEWTAVNPVNGEMYLTLTNNSSRTAANADPANPRSYQDPPSTSRGNRNGHILRLRETGDTTEATSFTWDIYVFAAGSDLDATNINLSGLTADNDHSSPDGLWFGRPSNASGQVNPLLWIQTDDGAFTDVTNNQMLAAFPGRVGDGGTRTVTNTAADGTTSTVVTRIGAAPGTNLRRFLVGPIECEITGVDSTPDGRTLFVGIQHPGEGGTPAAPTSKWPDSQGGSTSLPATTRPRSGVVVIRKNDGGIVGL</sequence>
<dbReference type="Pfam" id="PF22352">
    <property type="entry name" value="K319L-like_PKD"/>
    <property type="match status" value="1"/>
</dbReference>
<accession>A0A2A4BAQ5</accession>
<feature type="compositionally biased region" description="Polar residues" evidence="1">
    <location>
        <begin position="604"/>
        <end position="616"/>
    </location>
</feature>
<feature type="region of interest" description="Disordered" evidence="1">
    <location>
        <begin position="774"/>
        <end position="804"/>
    </location>
</feature>
<feature type="region of interest" description="Disordered" evidence="1">
    <location>
        <begin position="593"/>
        <end position="621"/>
    </location>
</feature>
<dbReference type="Proteomes" id="UP000218366">
    <property type="component" value="Unassembled WGS sequence"/>
</dbReference>
<dbReference type="Pfam" id="PF05787">
    <property type="entry name" value="PhoX"/>
    <property type="match status" value="1"/>
</dbReference>
<dbReference type="PANTHER" id="PTHR35399">
    <property type="entry name" value="SLR8030 PROTEIN"/>
    <property type="match status" value="1"/>
</dbReference>
<dbReference type="PANTHER" id="PTHR35399:SF2">
    <property type="entry name" value="DUF839 DOMAIN-CONTAINING PROTEIN"/>
    <property type="match status" value="1"/>
</dbReference>